<dbReference type="InterPro" id="IPR013325">
    <property type="entry name" value="RNA_pol_sigma_r2"/>
</dbReference>
<dbReference type="Proteomes" id="UP000324974">
    <property type="component" value="Chromosome"/>
</dbReference>
<dbReference type="Gene3D" id="1.10.1740.10">
    <property type="match status" value="1"/>
</dbReference>
<evidence type="ECO:0000313" key="9">
    <source>
        <dbReference type="EMBL" id="QEL16015.1"/>
    </source>
</evidence>
<dbReference type="SUPFAM" id="SSF88946">
    <property type="entry name" value="Sigma2 domain of RNA polymerase sigma factors"/>
    <property type="match status" value="1"/>
</dbReference>
<evidence type="ECO:0000256" key="6">
    <source>
        <dbReference type="SAM" id="MobiDB-lite"/>
    </source>
</evidence>
<evidence type="ECO:0000256" key="4">
    <source>
        <dbReference type="ARBA" id="ARBA00023125"/>
    </source>
</evidence>
<organism evidence="9 10">
    <name type="scientific">Limnoglobus roseus</name>
    <dbReference type="NCBI Taxonomy" id="2598579"/>
    <lineage>
        <taxon>Bacteria</taxon>
        <taxon>Pseudomonadati</taxon>
        <taxon>Planctomycetota</taxon>
        <taxon>Planctomycetia</taxon>
        <taxon>Gemmatales</taxon>
        <taxon>Gemmataceae</taxon>
        <taxon>Limnoglobus</taxon>
    </lineage>
</organism>
<dbReference type="PANTHER" id="PTHR43133:SF8">
    <property type="entry name" value="RNA POLYMERASE SIGMA FACTOR HI_1459-RELATED"/>
    <property type="match status" value="1"/>
</dbReference>
<feature type="domain" description="RNA polymerase sigma factor 70 region 4 type 2" evidence="8">
    <location>
        <begin position="144"/>
        <end position="196"/>
    </location>
</feature>
<evidence type="ECO:0000259" key="8">
    <source>
        <dbReference type="Pfam" id="PF08281"/>
    </source>
</evidence>
<dbReference type="InterPro" id="IPR036388">
    <property type="entry name" value="WH-like_DNA-bd_sf"/>
</dbReference>
<dbReference type="SUPFAM" id="SSF88659">
    <property type="entry name" value="Sigma3 and sigma4 domains of RNA polymerase sigma factors"/>
    <property type="match status" value="1"/>
</dbReference>
<evidence type="ECO:0000256" key="5">
    <source>
        <dbReference type="ARBA" id="ARBA00023163"/>
    </source>
</evidence>
<evidence type="ECO:0000256" key="3">
    <source>
        <dbReference type="ARBA" id="ARBA00023082"/>
    </source>
</evidence>
<proteinExistence type="inferred from homology"/>
<dbReference type="PANTHER" id="PTHR43133">
    <property type="entry name" value="RNA POLYMERASE ECF-TYPE SIGMA FACTO"/>
    <property type="match status" value="1"/>
</dbReference>
<dbReference type="NCBIfam" id="TIGR02937">
    <property type="entry name" value="sigma70-ECF"/>
    <property type="match status" value="1"/>
</dbReference>
<evidence type="ECO:0000256" key="1">
    <source>
        <dbReference type="ARBA" id="ARBA00010641"/>
    </source>
</evidence>
<dbReference type="InterPro" id="IPR013249">
    <property type="entry name" value="RNA_pol_sigma70_r4_t2"/>
</dbReference>
<dbReference type="GO" id="GO:0006352">
    <property type="term" value="P:DNA-templated transcription initiation"/>
    <property type="evidence" value="ECO:0007669"/>
    <property type="project" value="InterPro"/>
</dbReference>
<name>A0A5C1ABQ0_9BACT</name>
<keyword evidence="5" id="KW-0804">Transcription</keyword>
<accession>A0A5C1ABQ0</accession>
<dbReference type="GO" id="GO:0016987">
    <property type="term" value="F:sigma factor activity"/>
    <property type="evidence" value="ECO:0007669"/>
    <property type="project" value="UniProtKB-KW"/>
</dbReference>
<dbReference type="InterPro" id="IPR039425">
    <property type="entry name" value="RNA_pol_sigma-70-like"/>
</dbReference>
<keyword evidence="3" id="KW-0731">Sigma factor</keyword>
<dbReference type="InterPro" id="IPR013324">
    <property type="entry name" value="RNA_pol_sigma_r3/r4-like"/>
</dbReference>
<dbReference type="GO" id="GO:0003677">
    <property type="term" value="F:DNA binding"/>
    <property type="evidence" value="ECO:0007669"/>
    <property type="project" value="UniProtKB-KW"/>
</dbReference>
<sequence length="211" mass="23675">MAKGGKGRNNPPGPPDRTPAETGGSGAALSVPKPQLTPVERLLVETFEQIRDELVSTLSYVLGNRDDAMDSAQETFVKCWRARETISEVLNLRAWIFRVGLNAARDFQRSGWTKRARPLIAEEVLLPARDSSAAEQIVENESVQRLRQAILELRPEEREVFLLRQNGELTYEQIAEARDMPVGTVKTQMRTALIKLRKVLNPDVETPTDEV</sequence>
<dbReference type="InterPro" id="IPR007627">
    <property type="entry name" value="RNA_pol_sigma70_r2"/>
</dbReference>
<dbReference type="OrthoDB" id="9782703at2"/>
<feature type="region of interest" description="Disordered" evidence="6">
    <location>
        <begin position="1"/>
        <end position="32"/>
    </location>
</feature>
<feature type="domain" description="RNA polymerase sigma-70 region 2" evidence="7">
    <location>
        <begin position="47"/>
        <end position="112"/>
    </location>
</feature>
<evidence type="ECO:0000313" key="10">
    <source>
        <dbReference type="Proteomes" id="UP000324974"/>
    </source>
</evidence>
<dbReference type="KEGG" id="lrs:PX52LOC_02953"/>
<gene>
    <name evidence="9" type="ORF">PX52LOC_02953</name>
</gene>
<dbReference type="InterPro" id="IPR014284">
    <property type="entry name" value="RNA_pol_sigma-70_dom"/>
</dbReference>
<dbReference type="AlphaFoldDB" id="A0A5C1ABQ0"/>
<evidence type="ECO:0000259" key="7">
    <source>
        <dbReference type="Pfam" id="PF04542"/>
    </source>
</evidence>
<dbReference type="CDD" id="cd06171">
    <property type="entry name" value="Sigma70_r4"/>
    <property type="match status" value="1"/>
</dbReference>
<dbReference type="Pfam" id="PF08281">
    <property type="entry name" value="Sigma70_r4_2"/>
    <property type="match status" value="1"/>
</dbReference>
<keyword evidence="2" id="KW-0805">Transcription regulation</keyword>
<keyword evidence="4" id="KW-0238">DNA-binding</keyword>
<reference evidence="10" key="1">
    <citation type="submission" date="2019-08" db="EMBL/GenBank/DDBJ databases">
        <title>Limnoglobus roseus gen. nov., sp. nov., a novel freshwater planctomycete with a giant genome from the family Gemmataceae.</title>
        <authorList>
            <person name="Kulichevskaya I.S."/>
            <person name="Naumoff D.G."/>
            <person name="Miroshnikov K."/>
            <person name="Ivanova A."/>
            <person name="Philippov D.A."/>
            <person name="Hakobyan A."/>
            <person name="Rijpstra I.C."/>
            <person name="Sinninghe Damste J.S."/>
            <person name="Liesack W."/>
            <person name="Dedysh S.N."/>
        </authorList>
    </citation>
    <scope>NUCLEOTIDE SEQUENCE [LARGE SCALE GENOMIC DNA]</scope>
    <source>
        <strain evidence="10">PX52</strain>
    </source>
</reference>
<dbReference type="Pfam" id="PF04542">
    <property type="entry name" value="Sigma70_r2"/>
    <property type="match status" value="1"/>
</dbReference>
<dbReference type="EMBL" id="CP042425">
    <property type="protein sequence ID" value="QEL16015.1"/>
    <property type="molecule type" value="Genomic_DNA"/>
</dbReference>
<keyword evidence="10" id="KW-1185">Reference proteome</keyword>
<protein>
    <submittedName>
        <fullName evidence="9">RNA polymerase sigma factor</fullName>
    </submittedName>
</protein>
<evidence type="ECO:0000256" key="2">
    <source>
        <dbReference type="ARBA" id="ARBA00023015"/>
    </source>
</evidence>
<comment type="similarity">
    <text evidence="1">Belongs to the sigma-70 factor family. ECF subfamily.</text>
</comment>
<dbReference type="Gene3D" id="1.10.10.10">
    <property type="entry name" value="Winged helix-like DNA-binding domain superfamily/Winged helix DNA-binding domain"/>
    <property type="match status" value="1"/>
</dbReference>